<dbReference type="RefSeq" id="WP_180045444.1">
    <property type="nucleotide sequence ID" value="NZ_CP048659.1"/>
</dbReference>
<dbReference type="AlphaFoldDB" id="A0A7S6VW36"/>
<keyword evidence="2" id="KW-1185">Reference proteome</keyword>
<accession>A0A7S6VW36</accession>
<protein>
    <submittedName>
        <fullName evidence="1">Uncharacterized protein</fullName>
    </submittedName>
</protein>
<name>A0A7S6VW36_9GAMM</name>
<reference evidence="1 2" key="1">
    <citation type="submission" date="2020-02" db="EMBL/GenBank/DDBJ databases">
        <title>Tigecycline-resistant Acinetobacter species from pigs and migratory birds.</title>
        <authorList>
            <person name="Chen C."/>
            <person name="Sun J."/>
            <person name="Liao X.-P."/>
            <person name="Liu Y.-H."/>
        </authorList>
    </citation>
    <scope>NUCLEOTIDE SEQUENCE [LARGE SCALE GENOMIC DNA]</scope>
    <source>
        <strain evidence="1 2">YH12207_T</strain>
    </source>
</reference>
<evidence type="ECO:0000313" key="1">
    <source>
        <dbReference type="EMBL" id="QOW45970.1"/>
    </source>
</evidence>
<dbReference type="Proteomes" id="UP000593966">
    <property type="component" value="Chromosome"/>
</dbReference>
<gene>
    <name evidence="1" type="ORF">G0028_08695</name>
</gene>
<proteinExistence type="predicted"/>
<dbReference type="EMBL" id="CP048659">
    <property type="protein sequence ID" value="QOW45970.1"/>
    <property type="molecule type" value="Genomic_DNA"/>
</dbReference>
<evidence type="ECO:0000313" key="2">
    <source>
        <dbReference type="Proteomes" id="UP000593966"/>
    </source>
</evidence>
<organism evidence="1 2">
    <name type="scientific">Acinetobacter piscicola</name>
    <dbReference type="NCBI Taxonomy" id="2006115"/>
    <lineage>
        <taxon>Bacteria</taxon>
        <taxon>Pseudomonadati</taxon>
        <taxon>Pseudomonadota</taxon>
        <taxon>Gammaproteobacteria</taxon>
        <taxon>Moraxellales</taxon>
        <taxon>Moraxellaceae</taxon>
        <taxon>Acinetobacter</taxon>
    </lineage>
</organism>
<sequence length="264" mass="31201">MGRPLRTRIDFAKTISWYDFFYNKLLNSGEIRNEFGLEKLLYKEPKNGYVTNLFKKYKFGLSTPKDDWIKTVDSKCIGSSHIINHPIWKNLKYRTTEEYLILLELNNLPDYIIENLIQNRHIKGFNKSDLEKLAKYGSLDSLCALYLLHQWGYTIGSTSLVNDCCSLIINNLELVLEKTTYLQRSHIFLFDEICDQIFIMELKGYNRPLKIKLNWRQYRNSNWDIEIREKSKKIEDELISDPKISHLIPCIDESLANLYKKILG</sequence>